<keyword evidence="1" id="KW-1133">Transmembrane helix</keyword>
<feature type="transmembrane region" description="Helical" evidence="1">
    <location>
        <begin position="84"/>
        <end position="101"/>
    </location>
</feature>
<keyword evidence="1" id="KW-0812">Transmembrane</keyword>
<evidence type="ECO:0008006" key="4">
    <source>
        <dbReference type="Google" id="ProtNLM"/>
    </source>
</evidence>
<reference evidence="2 3" key="1">
    <citation type="journal article" date="2015" name="Genome Announc.">
        <title>Expanding the biotechnology potential of lactobacilli through comparative genomics of 213 strains and associated genera.</title>
        <authorList>
            <person name="Sun Z."/>
            <person name="Harris H.M."/>
            <person name="McCann A."/>
            <person name="Guo C."/>
            <person name="Argimon S."/>
            <person name="Zhang W."/>
            <person name="Yang X."/>
            <person name="Jeffery I.B."/>
            <person name="Cooney J.C."/>
            <person name="Kagawa T.F."/>
            <person name="Liu W."/>
            <person name="Song Y."/>
            <person name="Salvetti E."/>
            <person name="Wrobel A."/>
            <person name="Rasinkangas P."/>
            <person name="Parkhill J."/>
            <person name="Rea M.C."/>
            <person name="O'Sullivan O."/>
            <person name="Ritari J."/>
            <person name="Douillard F.P."/>
            <person name="Paul Ross R."/>
            <person name="Yang R."/>
            <person name="Briner A.E."/>
            <person name="Felis G.E."/>
            <person name="de Vos W.M."/>
            <person name="Barrangou R."/>
            <person name="Klaenhammer T.R."/>
            <person name="Caufield P.W."/>
            <person name="Cui Y."/>
            <person name="Zhang H."/>
            <person name="O'Toole P.W."/>
        </authorList>
    </citation>
    <scope>NUCLEOTIDE SEQUENCE [LARGE SCALE GENOMIC DNA]</scope>
    <source>
        <strain evidence="2 3">DSM 20314</strain>
    </source>
</reference>
<feature type="transmembrane region" description="Helical" evidence="1">
    <location>
        <begin position="230"/>
        <end position="249"/>
    </location>
</feature>
<feature type="transmembrane region" description="Helical" evidence="1">
    <location>
        <begin position="316"/>
        <end position="334"/>
    </location>
</feature>
<feature type="transmembrane region" description="Helical" evidence="1">
    <location>
        <begin position="346"/>
        <end position="368"/>
    </location>
</feature>
<gene>
    <name evidence="2" type="ORF">FD24_GL003202</name>
</gene>
<proteinExistence type="predicted"/>
<name>A0A837RA04_LACPE</name>
<dbReference type="GeneID" id="49395231"/>
<dbReference type="AlphaFoldDB" id="A0A837RA04"/>
<evidence type="ECO:0000313" key="3">
    <source>
        <dbReference type="Proteomes" id="UP000051020"/>
    </source>
</evidence>
<feature type="transmembrane region" description="Helical" evidence="1">
    <location>
        <begin position="290"/>
        <end position="309"/>
    </location>
</feature>
<feature type="transmembrane region" description="Helical" evidence="1">
    <location>
        <begin position="560"/>
        <end position="579"/>
    </location>
</feature>
<feature type="transmembrane region" description="Helical" evidence="1">
    <location>
        <begin position="108"/>
        <end position="127"/>
    </location>
</feature>
<feature type="transmembrane region" description="Helical" evidence="1">
    <location>
        <begin position="163"/>
        <end position="181"/>
    </location>
</feature>
<feature type="transmembrane region" description="Helical" evidence="1">
    <location>
        <begin position="187"/>
        <end position="218"/>
    </location>
</feature>
<dbReference type="RefSeq" id="WP_050339858.1">
    <property type="nucleotide sequence ID" value="NZ_AZCU01000008.1"/>
</dbReference>
<keyword evidence="1" id="KW-0472">Membrane</keyword>
<protein>
    <recommendedName>
        <fullName evidence="4">Membrane protein 6-pyruvoyl-tetrahydropterin synthase-related domain-containing protein</fullName>
    </recommendedName>
</protein>
<feature type="transmembrane region" description="Helical" evidence="1">
    <location>
        <begin position="380"/>
        <end position="399"/>
    </location>
</feature>
<dbReference type="EMBL" id="AZCU01000008">
    <property type="protein sequence ID" value="KRK25354.1"/>
    <property type="molecule type" value="Genomic_DNA"/>
</dbReference>
<feature type="transmembrane region" description="Helical" evidence="1">
    <location>
        <begin position="15"/>
        <end position="36"/>
    </location>
</feature>
<dbReference type="Proteomes" id="UP000051020">
    <property type="component" value="Unassembled WGS sequence"/>
</dbReference>
<evidence type="ECO:0000313" key="2">
    <source>
        <dbReference type="EMBL" id="KRK25354.1"/>
    </source>
</evidence>
<evidence type="ECO:0000256" key="1">
    <source>
        <dbReference type="SAM" id="Phobius"/>
    </source>
</evidence>
<comment type="caution">
    <text evidence="2">The sequence shown here is derived from an EMBL/GenBank/DDBJ whole genome shotgun (WGS) entry which is preliminary data.</text>
</comment>
<sequence length="587" mass="66583">MLAMRFKRILTSTQFKAIVTTLIILVLAFISTYPAFTGHFFALSNDGSIHLARLESLYQAFKAGRLPSLVNFIGFKNNGVAMNAMYPWLTMMIYVIPRLLIQSPMLAFALGFFIMNIITVTNSYLLAKYLSHNRLITLLGMITYQFNAYHFQLMYTRVAIGEAFGYAFLPLIILGLFKIWNREKSGIFWLSIGMSLVANSHVLSLVIFTIFVGILEIIRLFSRKMDLNEIKYLMLSVGLTILMSLYSLLNVIDWMLHNKMVSPTPGLIGLDPNNEFSRILSNDITESATGAHMGIAITFILIYLLAQLLSKATGSWRYWAIGAGSIFILAQNWLPTFKLINTPATLIQFTMRFLTIVAVGTTISLILYLNHNNWHTTSTAIFISLFVIIIGLTGVIQIHRQNQKNYLSSLPHDSSSAAVHQFRIRHLTSKNYYENIDRMDVPDYHLKKSNIEPEIKHALKQDLSFNDANRVNKETVAFDHKSMAKFKFISANDQQVSFKLQQAHTKALKLPVIGYKNVNYQIKVNNHHVKYTHSQGQLKAKLPAGRSNITISIANSSRHAWALFITFLAYIASLLIFALHRPVSSKH</sequence>
<organism evidence="2 3">
    <name type="scientific">Lactiplantibacillus pentosus DSM 20314</name>
    <dbReference type="NCBI Taxonomy" id="1423791"/>
    <lineage>
        <taxon>Bacteria</taxon>
        <taxon>Bacillati</taxon>
        <taxon>Bacillota</taxon>
        <taxon>Bacilli</taxon>
        <taxon>Lactobacillales</taxon>
        <taxon>Lactobacillaceae</taxon>
        <taxon>Lactiplantibacillus</taxon>
    </lineage>
</organism>
<accession>A0A837RA04</accession>